<dbReference type="PANTHER" id="PTHR36924">
    <property type="entry name" value="ANTITOXIN HIGA-1"/>
    <property type="match status" value="1"/>
</dbReference>
<sequence>MDTISREPTTVGVMLLEEFMKPLNITQAKLGEALNLSRPRIAEILSGKRRISIEESVMLAALFETDPDFWINVQAGHDRWEARQMMATKTDLKPFRALLAR</sequence>
<evidence type="ECO:0000313" key="3">
    <source>
        <dbReference type="EMBL" id="NIL28912.1"/>
    </source>
</evidence>
<dbReference type="Gene3D" id="1.10.260.40">
    <property type="entry name" value="lambda repressor-like DNA-binding domains"/>
    <property type="match status" value="1"/>
</dbReference>
<evidence type="ECO:0000313" key="4">
    <source>
        <dbReference type="Proteomes" id="UP000698240"/>
    </source>
</evidence>
<dbReference type="Proteomes" id="UP000698240">
    <property type="component" value="Unassembled WGS sequence"/>
</dbReference>
<dbReference type="Pfam" id="PF01381">
    <property type="entry name" value="HTH_3"/>
    <property type="match status" value="1"/>
</dbReference>
<dbReference type="PANTHER" id="PTHR36924:SF1">
    <property type="entry name" value="ANTITOXIN HIGA-1"/>
    <property type="match status" value="1"/>
</dbReference>
<feature type="domain" description="HTH cro/C1-type" evidence="2">
    <location>
        <begin position="16"/>
        <end position="70"/>
    </location>
</feature>
<accession>A0AA91B934</accession>
<dbReference type="SUPFAM" id="SSF47413">
    <property type="entry name" value="lambda repressor-like DNA-binding domains"/>
    <property type="match status" value="1"/>
</dbReference>
<dbReference type="AlphaFoldDB" id="A0AA91B934"/>
<dbReference type="CDD" id="cd00093">
    <property type="entry name" value="HTH_XRE"/>
    <property type="match status" value="1"/>
</dbReference>
<evidence type="ECO:0000259" key="2">
    <source>
        <dbReference type="PROSITE" id="PS50943"/>
    </source>
</evidence>
<keyword evidence="1" id="KW-0238">DNA-binding</keyword>
<dbReference type="GO" id="GO:0003677">
    <property type="term" value="F:DNA binding"/>
    <property type="evidence" value="ECO:0007669"/>
    <property type="project" value="UniProtKB-KW"/>
</dbReference>
<dbReference type="GeneID" id="61816123"/>
<name>A0AA91B934_9GAMM</name>
<reference evidence="3" key="1">
    <citation type="submission" date="2020-03" db="EMBL/GenBank/DDBJ databases">
        <authorList>
            <person name="Kislichkina A."/>
            <person name="Dentovskaya S."/>
            <person name="Shaikhutdinov R."/>
            <person name="Ivanov S."/>
            <person name="Sizova A."/>
            <person name="Solomentsev V."/>
            <person name="Bogun A."/>
        </authorList>
    </citation>
    <scope>NUCLEOTIDE SEQUENCE</scope>
    <source>
        <strain evidence="3">SCPM-O-B-8025</strain>
    </source>
</reference>
<dbReference type="InterPro" id="IPR001387">
    <property type="entry name" value="Cro/C1-type_HTH"/>
</dbReference>
<protein>
    <submittedName>
        <fullName evidence="3">HigA family addiction module antidote protein</fullName>
    </submittedName>
</protein>
<organism evidence="3 4">
    <name type="scientific">Yersinia massiliensis</name>
    <dbReference type="NCBI Taxonomy" id="419257"/>
    <lineage>
        <taxon>Bacteria</taxon>
        <taxon>Pseudomonadati</taxon>
        <taxon>Pseudomonadota</taxon>
        <taxon>Gammaproteobacteria</taxon>
        <taxon>Enterobacterales</taxon>
        <taxon>Yersiniaceae</taxon>
        <taxon>Yersinia</taxon>
    </lineage>
</organism>
<dbReference type="PROSITE" id="PS50943">
    <property type="entry name" value="HTH_CROC1"/>
    <property type="match status" value="1"/>
</dbReference>
<comment type="caution">
    <text evidence="3">The sequence shown here is derived from an EMBL/GenBank/DDBJ whole genome shotgun (WGS) entry which is preliminary data.</text>
</comment>
<dbReference type="InterPro" id="IPR013430">
    <property type="entry name" value="Toxin_antidote_HigA"/>
</dbReference>
<dbReference type="RefSeq" id="WP_019211476.1">
    <property type="nucleotide sequence ID" value="NZ_CABHYD010000393.1"/>
</dbReference>
<dbReference type="NCBIfam" id="TIGR02607">
    <property type="entry name" value="antidote_HigA"/>
    <property type="match status" value="1"/>
</dbReference>
<dbReference type="InterPro" id="IPR010982">
    <property type="entry name" value="Lambda_DNA-bd_dom_sf"/>
</dbReference>
<proteinExistence type="predicted"/>
<dbReference type="SMART" id="SM00530">
    <property type="entry name" value="HTH_XRE"/>
    <property type="match status" value="1"/>
</dbReference>
<gene>
    <name evidence="3" type="ORF">HB980_20475</name>
</gene>
<dbReference type="EMBL" id="JAASAN010000014">
    <property type="protein sequence ID" value="NIL28912.1"/>
    <property type="molecule type" value="Genomic_DNA"/>
</dbReference>
<evidence type="ECO:0000256" key="1">
    <source>
        <dbReference type="ARBA" id="ARBA00023125"/>
    </source>
</evidence>